<name>A0A8T0E4T7_ARGBR</name>
<keyword evidence="4" id="KW-1185">Reference proteome</keyword>
<gene>
    <name evidence="3" type="ORF">HNY73_023248</name>
</gene>
<reference evidence="3" key="2">
    <citation type="submission" date="2020-06" db="EMBL/GenBank/DDBJ databases">
        <authorList>
            <person name="Sheffer M."/>
        </authorList>
    </citation>
    <scope>NUCLEOTIDE SEQUENCE</scope>
</reference>
<feature type="domain" description="DUF5641" evidence="2">
    <location>
        <begin position="33"/>
        <end position="114"/>
    </location>
</feature>
<accession>A0A8T0E4T7</accession>
<dbReference type="EMBL" id="JABXBU010002231">
    <property type="protein sequence ID" value="KAF8765267.1"/>
    <property type="molecule type" value="Genomic_DNA"/>
</dbReference>
<proteinExistence type="predicted"/>
<evidence type="ECO:0000313" key="3">
    <source>
        <dbReference type="EMBL" id="KAF8765267.1"/>
    </source>
</evidence>
<organism evidence="3 4">
    <name type="scientific">Argiope bruennichi</name>
    <name type="common">Wasp spider</name>
    <name type="synonym">Aranea bruennichi</name>
    <dbReference type="NCBI Taxonomy" id="94029"/>
    <lineage>
        <taxon>Eukaryota</taxon>
        <taxon>Metazoa</taxon>
        <taxon>Ecdysozoa</taxon>
        <taxon>Arthropoda</taxon>
        <taxon>Chelicerata</taxon>
        <taxon>Arachnida</taxon>
        <taxon>Araneae</taxon>
        <taxon>Araneomorphae</taxon>
        <taxon>Entelegynae</taxon>
        <taxon>Araneoidea</taxon>
        <taxon>Araneidae</taxon>
        <taxon>Argiope</taxon>
    </lineage>
</organism>
<dbReference type="InterPro" id="IPR040676">
    <property type="entry name" value="DUF5641"/>
</dbReference>
<evidence type="ECO:0000259" key="2">
    <source>
        <dbReference type="Pfam" id="PF18701"/>
    </source>
</evidence>
<dbReference type="PANTHER" id="PTHR47331">
    <property type="entry name" value="PHD-TYPE DOMAIN-CONTAINING PROTEIN"/>
    <property type="match status" value="1"/>
</dbReference>
<feature type="region of interest" description="Disordered" evidence="1">
    <location>
        <begin position="223"/>
        <end position="246"/>
    </location>
</feature>
<feature type="compositionally biased region" description="Basic and acidic residues" evidence="1">
    <location>
        <begin position="232"/>
        <end position="244"/>
    </location>
</feature>
<reference evidence="3" key="1">
    <citation type="journal article" date="2020" name="bioRxiv">
        <title>Chromosome-level reference genome of the European wasp spider Argiope bruennichi: a resource for studies on range expansion and evolutionary adaptation.</title>
        <authorList>
            <person name="Sheffer M.M."/>
            <person name="Hoppe A."/>
            <person name="Krehenwinkel H."/>
            <person name="Uhl G."/>
            <person name="Kuss A.W."/>
            <person name="Jensen L."/>
            <person name="Jensen C."/>
            <person name="Gillespie R.G."/>
            <person name="Hoff K.J."/>
            <person name="Prost S."/>
        </authorList>
    </citation>
    <scope>NUCLEOTIDE SEQUENCE</scope>
</reference>
<dbReference type="Proteomes" id="UP000807504">
    <property type="component" value="Unassembled WGS sequence"/>
</dbReference>
<evidence type="ECO:0000256" key="1">
    <source>
        <dbReference type="SAM" id="MobiDB-lite"/>
    </source>
</evidence>
<dbReference type="AlphaFoldDB" id="A0A8T0E4T7"/>
<protein>
    <recommendedName>
        <fullName evidence="2">DUF5641 domain-containing protein</fullName>
    </recommendedName>
</protein>
<evidence type="ECO:0000313" key="4">
    <source>
        <dbReference type="Proteomes" id="UP000807504"/>
    </source>
</evidence>
<dbReference type="Pfam" id="PF18701">
    <property type="entry name" value="DUF5641"/>
    <property type="match status" value="1"/>
</dbReference>
<comment type="caution">
    <text evidence="3">The sequence shown here is derived from an EMBL/GenBank/DDBJ whole genome shotgun (WGS) entry which is preliminary data.</text>
</comment>
<feature type="region of interest" description="Disordered" evidence="1">
    <location>
        <begin position="364"/>
        <end position="420"/>
    </location>
</feature>
<sequence>MPYVTPSHFLTGDVVTSIPENSSINNVEPTILKRWELLQQMKQGFWKGYYKEHLNSLQQRHKWKERIPNLSIGDLLLVKEDYMLPGVWPLGRLSEIHPGKDGNVRVATVRTVNALEIDIKSSRLQFIDAGMGVQTGMSFDPWHDGVRRSLQSPYQGPYKVLSKSDKLFKLLINRKSSFINVDRLKPAFLASEDEPPIAVGKKQEPVTTTTRCKTILETGGASLPMAPNPSIKAKEEREESHSEEPFQSSNYDVVHYSSVPLMPFRRGSHNHLAVPPGFPQSSATKFGQPVSFSLGLPYLKRLFSRRWSPFSRTYANVVSKAVDNSLPGQGVLNRGPREVPLPPPLPVLSHTAGIPRKPLQLRNQHPRVQAAARHSVEGVASASQKAARSGAQRPLPPPPHNIRSGSQAARPVRKQALPRKQNASFIRQGILCSLAPPKFFLQLPLFGQFPLSFGNVLFN</sequence>